<dbReference type="NCBIfam" id="NF005559">
    <property type="entry name" value="PRK07231.1"/>
    <property type="match status" value="1"/>
</dbReference>
<dbReference type="Pfam" id="PF13561">
    <property type="entry name" value="adh_short_C2"/>
    <property type="match status" value="1"/>
</dbReference>
<dbReference type="PRINTS" id="PR00080">
    <property type="entry name" value="SDRFAMILY"/>
</dbReference>
<dbReference type="PROSITE" id="PS51257">
    <property type="entry name" value="PROKAR_LIPOPROTEIN"/>
    <property type="match status" value="1"/>
</dbReference>
<dbReference type="PRINTS" id="PR00081">
    <property type="entry name" value="GDHRDH"/>
</dbReference>
<feature type="domain" description="Ketoreductase" evidence="3">
    <location>
        <begin position="6"/>
        <end position="182"/>
    </location>
</feature>
<dbReference type="AlphaFoldDB" id="A0A1S2N558"/>
<dbReference type="GO" id="GO:0006633">
    <property type="term" value="P:fatty acid biosynthetic process"/>
    <property type="evidence" value="ECO:0007669"/>
    <property type="project" value="TreeGrafter"/>
</dbReference>
<evidence type="ECO:0000256" key="1">
    <source>
        <dbReference type="ARBA" id="ARBA00006484"/>
    </source>
</evidence>
<dbReference type="PROSITE" id="PS00061">
    <property type="entry name" value="ADH_SHORT"/>
    <property type="match status" value="1"/>
</dbReference>
<dbReference type="Gene3D" id="3.40.50.720">
    <property type="entry name" value="NAD(P)-binding Rossmann-like Domain"/>
    <property type="match status" value="1"/>
</dbReference>
<sequence>MKLNQKIAIVTGASQGIGLACAQRLVREGARVMLVDLKPEVEQAAASLGDATRFFRADVGVKKEVDAMIQATLDAFGRIDILVNNAGVTHAADFLDLEEDDFDRVLRVNLKSMFLCSQAAARDMVKRGEGGCIINMSSVNAELTIPNQVPYVVSKGGVNQLTRVASIALAQYGIRVNAIGPGTILTELARQAVLGSPEARHTILSRTPLGRCGEPEEVASIAAFLASDDASYMTGQTLYADGGRMALNYTVPVRD</sequence>
<dbReference type="RefSeq" id="WP_071360054.1">
    <property type="nucleotide sequence ID" value="NZ_JRYB01000001.1"/>
</dbReference>
<dbReference type="Proteomes" id="UP000180246">
    <property type="component" value="Unassembled WGS sequence"/>
</dbReference>
<dbReference type="SUPFAM" id="SSF51735">
    <property type="entry name" value="NAD(P)-binding Rossmann-fold domains"/>
    <property type="match status" value="1"/>
</dbReference>
<proteinExistence type="inferred from homology"/>
<dbReference type="GO" id="GO:0048038">
    <property type="term" value="F:quinone binding"/>
    <property type="evidence" value="ECO:0007669"/>
    <property type="project" value="TreeGrafter"/>
</dbReference>
<dbReference type="InterPro" id="IPR002347">
    <property type="entry name" value="SDR_fam"/>
</dbReference>
<accession>A0A1S2N558</accession>
<evidence type="ECO:0000313" key="5">
    <source>
        <dbReference type="Proteomes" id="UP000180246"/>
    </source>
</evidence>
<dbReference type="InterPro" id="IPR020904">
    <property type="entry name" value="Sc_DH/Rdtase_CS"/>
</dbReference>
<protein>
    <submittedName>
        <fullName evidence="4">Short chain dehydrogenase family protein</fullName>
    </submittedName>
</protein>
<dbReference type="EMBL" id="JRYB01000001">
    <property type="protein sequence ID" value="OIJ40218.1"/>
    <property type="molecule type" value="Genomic_DNA"/>
</dbReference>
<reference evidence="4 5" key="1">
    <citation type="submission" date="2014-10" db="EMBL/GenBank/DDBJ databases">
        <authorList>
            <person name="Seo M.-J."/>
            <person name="Seok Y.J."/>
            <person name="Cha I.-T."/>
        </authorList>
    </citation>
    <scope>NUCLEOTIDE SEQUENCE [LARGE SCALE GENOMIC DNA]</scope>
    <source>
        <strain evidence="4 5">NEU</strain>
    </source>
</reference>
<evidence type="ECO:0000259" key="3">
    <source>
        <dbReference type="SMART" id="SM00822"/>
    </source>
</evidence>
<dbReference type="InterPro" id="IPR036291">
    <property type="entry name" value="NAD(P)-bd_dom_sf"/>
</dbReference>
<keyword evidence="2" id="KW-0560">Oxidoreductase</keyword>
<gene>
    <name evidence="4" type="ORF">LO55_153</name>
</gene>
<dbReference type="InterPro" id="IPR057326">
    <property type="entry name" value="KR_dom"/>
</dbReference>
<comment type="similarity">
    <text evidence="1">Belongs to the short-chain dehydrogenases/reductases (SDR) family.</text>
</comment>
<dbReference type="SMART" id="SM00822">
    <property type="entry name" value="PKS_KR"/>
    <property type="match status" value="1"/>
</dbReference>
<organism evidence="4 5">
    <name type="scientific">Massilia timonae</name>
    <dbReference type="NCBI Taxonomy" id="47229"/>
    <lineage>
        <taxon>Bacteria</taxon>
        <taxon>Pseudomonadati</taxon>
        <taxon>Pseudomonadota</taxon>
        <taxon>Betaproteobacteria</taxon>
        <taxon>Burkholderiales</taxon>
        <taxon>Oxalobacteraceae</taxon>
        <taxon>Telluria group</taxon>
        <taxon>Massilia</taxon>
    </lineage>
</organism>
<evidence type="ECO:0000256" key="2">
    <source>
        <dbReference type="ARBA" id="ARBA00023002"/>
    </source>
</evidence>
<comment type="caution">
    <text evidence="4">The sequence shown here is derived from an EMBL/GenBank/DDBJ whole genome shotgun (WGS) entry which is preliminary data.</text>
</comment>
<evidence type="ECO:0000313" key="4">
    <source>
        <dbReference type="EMBL" id="OIJ40218.1"/>
    </source>
</evidence>
<dbReference type="FunFam" id="3.40.50.720:FF:000084">
    <property type="entry name" value="Short-chain dehydrogenase reductase"/>
    <property type="match status" value="1"/>
</dbReference>
<name>A0A1S2N558_9BURK</name>
<dbReference type="PANTHER" id="PTHR42760">
    <property type="entry name" value="SHORT-CHAIN DEHYDROGENASES/REDUCTASES FAMILY MEMBER"/>
    <property type="match status" value="1"/>
</dbReference>
<dbReference type="PANTHER" id="PTHR42760:SF133">
    <property type="entry name" value="3-OXOACYL-[ACYL-CARRIER-PROTEIN] REDUCTASE"/>
    <property type="match status" value="1"/>
</dbReference>
<dbReference type="GO" id="GO:0016616">
    <property type="term" value="F:oxidoreductase activity, acting on the CH-OH group of donors, NAD or NADP as acceptor"/>
    <property type="evidence" value="ECO:0007669"/>
    <property type="project" value="TreeGrafter"/>
</dbReference>